<comment type="caution">
    <text evidence="9">The sequence shown here is derived from an EMBL/GenBank/DDBJ whole genome shotgun (WGS) entry which is preliminary data.</text>
</comment>
<dbReference type="GO" id="GO:0008233">
    <property type="term" value="F:peptidase activity"/>
    <property type="evidence" value="ECO:0007669"/>
    <property type="project" value="UniProtKB-KW"/>
</dbReference>
<evidence type="ECO:0000256" key="1">
    <source>
        <dbReference type="ARBA" id="ARBA00008136"/>
    </source>
</evidence>
<dbReference type="Gene3D" id="3.90.1680.10">
    <property type="entry name" value="SOS response associated peptidase-like"/>
    <property type="match status" value="1"/>
</dbReference>
<proteinExistence type="inferred from homology"/>
<dbReference type="InterPro" id="IPR003738">
    <property type="entry name" value="SRAP"/>
</dbReference>
<dbReference type="EMBL" id="SRIB01000002">
    <property type="protein sequence ID" value="TFZ41482.1"/>
    <property type="molecule type" value="Genomic_DNA"/>
</dbReference>
<evidence type="ECO:0000256" key="3">
    <source>
        <dbReference type="ARBA" id="ARBA00022763"/>
    </source>
</evidence>
<evidence type="ECO:0000256" key="6">
    <source>
        <dbReference type="ARBA" id="ARBA00023125"/>
    </source>
</evidence>
<dbReference type="EC" id="3.4.-.-" evidence="8"/>
<keyword evidence="10" id="KW-1185">Reference proteome</keyword>
<name>A0A4Z0D9G7_9FIRM</name>
<dbReference type="Pfam" id="PF02586">
    <property type="entry name" value="SRAP"/>
    <property type="match status" value="1"/>
</dbReference>
<reference evidence="9 10" key="1">
    <citation type="submission" date="2019-03" db="EMBL/GenBank/DDBJ databases">
        <title>Draft genome sequence data and analysis of a Fermenting Bacterium, Soehngenia longevitae strain 1933PT, isolated from petroleum reservoir in Azerbaijan.</title>
        <authorList>
            <person name="Grouzdev D.S."/>
            <person name="Bidzhieva S.K."/>
            <person name="Sokolova D.S."/>
            <person name="Tourova T.P."/>
            <person name="Poltaraus A.B."/>
            <person name="Nazina T.N."/>
        </authorList>
    </citation>
    <scope>NUCLEOTIDE SEQUENCE [LARGE SCALE GENOMIC DNA]</scope>
    <source>
        <strain evidence="9 10">1933P</strain>
    </source>
</reference>
<dbReference type="InterPro" id="IPR036590">
    <property type="entry name" value="SRAP-like"/>
</dbReference>
<keyword evidence="2 8" id="KW-0645">Protease</keyword>
<evidence type="ECO:0000256" key="4">
    <source>
        <dbReference type="ARBA" id="ARBA00022801"/>
    </source>
</evidence>
<dbReference type="PANTHER" id="PTHR13604:SF0">
    <property type="entry name" value="ABASIC SITE PROCESSING PROTEIN HMCES"/>
    <property type="match status" value="1"/>
</dbReference>
<organism evidence="9 10">
    <name type="scientific">Soehngenia longivitae</name>
    <dbReference type="NCBI Taxonomy" id="2562294"/>
    <lineage>
        <taxon>Bacteria</taxon>
        <taxon>Bacillati</taxon>
        <taxon>Bacillota</taxon>
        <taxon>Tissierellia</taxon>
        <taxon>Tissierellales</taxon>
        <taxon>Tissierellaceae</taxon>
        <taxon>Soehngenia</taxon>
    </lineage>
</organism>
<dbReference type="GO" id="GO:0106300">
    <property type="term" value="P:protein-DNA covalent cross-linking repair"/>
    <property type="evidence" value="ECO:0007669"/>
    <property type="project" value="InterPro"/>
</dbReference>
<accession>A0A4Z0D9G7</accession>
<dbReference type="OrthoDB" id="9782620at2"/>
<dbReference type="GO" id="GO:0003697">
    <property type="term" value="F:single-stranded DNA binding"/>
    <property type="evidence" value="ECO:0007669"/>
    <property type="project" value="InterPro"/>
</dbReference>
<dbReference type="PANTHER" id="PTHR13604">
    <property type="entry name" value="DC12-RELATED"/>
    <property type="match status" value="1"/>
</dbReference>
<comment type="similarity">
    <text evidence="1 8">Belongs to the SOS response-associated peptidase family.</text>
</comment>
<dbReference type="AlphaFoldDB" id="A0A4Z0D9G7"/>
<keyword evidence="3" id="KW-0227">DNA damage</keyword>
<dbReference type="Proteomes" id="UP000298381">
    <property type="component" value="Unassembled WGS sequence"/>
</dbReference>
<evidence type="ECO:0000256" key="5">
    <source>
        <dbReference type="ARBA" id="ARBA00023124"/>
    </source>
</evidence>
<evidence type="ECO:0000313" key="9">
    <source>
        <dbReference type="EMBL" id="TFZ41482.1"/>
    </source>
</evidence>
<dbReference type="GO" id="GO:0006508">
    <property type="term" value="P:proteolysis"/>
    <property type="evidence" value="ECO:0007669"/>
    <property type="project" value="UniProtKB-KW"/>
</dbReference>
<dbReference type="SUPFAM" id="SSF143081">
    <property type="entry name" value="BB1717-like"/>
    <property type="match status" value="1"/>
</dbReference>
<evidence type="ECO:0000256" key="7">
    <source>
        <dbReference type="ARBA" id="ARBA00023239"/>
    </source>
</evidence>
<keyword evidence="4 8" id="KW-0378">Hydrolase</keyword>
<keyword evidence="7" id="KW-0456">Lyase</keyword>
<keyword evidence="5" id="KW-0190">Covalent protein-DNA linkage</keyword>
<dbReference type="RefSeq" id="WP_135270470.1">
    <property type="nucleotide sequence ID" value="NZ_SRIB01000002.1"/>
</dbReference>
<dbReference type="GO" id="GO:0016829">
    <property type="term" value="F:lyase activity"/>
    <property type="evidence" value="ECO:0007669"/>
    <property type="project" value="UniProtKB-KW"/>
</dbReference>
<gene>
    <name evidence="9" type="ORF">E4100_02565</name>
</gene>
<protein>
    <recommendedName>
        <fullName evidence="8">Abasic site processing protein</fullName>
        <ecNumber evidence="8">3.4.-.-</ecNumber>
    </recommendedName>
</protein>
<sequence length="193" mass="22618">MCGRYSLDKEMEDLIIRYKAVNKAGEYTPRNEIFPTDNALAVLELNEREIRSLKWGFPTNFSKRPLINARCETIDTKDTFKDAFLNRRCIIPVDSYYEWEEVNGKKIKRKIRLEENSLFSLAGIYNIHTWGLEKHLSFVIITTNANKKIANIHDRMPSILRKEDEEIWINSKVKDVNELKNILTSFNGNFIVS</sequence>
<keyword evidence="6" id="KW-0238">DNA-binding</keyword>
<evidence type="ECO:0000313" key="10">
    <source>
        <dbReference type="Proteomes" id="UP000298381"/>
    </source>
</evidence>
<evidence type="ECO:0000256" key="2">
    <source>
        <dbReference type="ARBA" id="ARBA00022670"/>
    </source>
</evidence>
<evidence type="ECO:0000256" key="8">
    <source>
        <dbReference type="RuleBase" id="RU364100"/>
    </source>
</evidence>